<name>A0ABW5CTS5_9BACT</name>
<feature type="compositionally biased region" description="Basic and acidic residues" evidence="1">
    <location>
        <begin position="180"/>
        <end position="189"/>
    </location>
</feature>
<feature type="region of interest" description="Disordered" evidence="1">
    <location>
        <begin position="1"/>
        <end position="202"/>
    </location>
</feature>
<protein>
    <recommendedName>
        <fullName evidence="4">SWFGD domain-containing protein</fullName>
    </recommendedName>
</protein>
<organism evidence="2 3">
    <name type="scientific">Pontibacter ruber</name>
    <dbReference type="NCBI Taxonomy" id="1343895"/>
    <lineage>
        <taxon>Bacteria</taxon>
        <taxon>Pseudomonadati</taxon>
        <taxon>Bacteroidota</taxon>
        <taxon>Cytophagia</taxon>
        <taxon>Cytophagales</taxon>
        <taxon>Hymenobacteraceae</taxon>
        <taxon>Pontibacter</taxon>
    </lineage>
</organism>
<gene>
    <name evidence="2" type="ORF">ACFSKP_04060</name>
</gene>
<proteinExistence type="predicted"/>
<feature type="compositionally biased region" description="Gly residues" evidence="1">
    <location>
        <begin position="88"/>
        <end position="100"/>
    </location>
</feature>
<evidence type="ECO:0000313" key="2">
    <source>
        <dbReference type="EMBL" id="MFD2245415.1"/>
    </source>
</evidence>
<comment type="caution">
    <text evidence="2">The sequence shown here is derived from an EMBL/GenBank/DDBJ whole genome shotgun (WGS) entry which is preliminary data.</text>
</comment>
<feature type="compositionally biased region" description="Polar residues" evidence="1">
    <location>
        <begin position="49"/>
        <end position="71"/>
    </location>
</feature>
<feature type="compositionally biased region" description="Basic and acidic residues" evidence="1">
    <location>
        <begin position="18"/>
        <end position="36"/>
    </location>
</feature>
<sequence length="265" mass="29927">MNRHESDYNQQQGGYRTRRSEEYRHPEMHSGHHMEDYGSSARGGYGNEGNRNTYSNQGNQMSGSRNFSRVNITDDDTYSTSRNYGNMGSYGGAQGFGDVRGGYSSQRHYDSDTNYKFDSGMGSPREARSHHYSPAGHPAYQNRSSSEQRNQGWVSGQRSGSDRDLYGSYANREFQGQRQGRYDFERDEYTSPSYGGDRGQYIGSGYDRYTQGDYGPSIGNYGTHGIVERGSAGMPYGMSGYYSGGYGPQDYGNSHNRDIRDFERY</sequence>
<dbReference type="EMBL" id="JBHUIM010000001">
    <property type="protein sequence ID" value="MFD2245415.1"/>
    <property type="molecule type" value="Genomic_DNA"/>
</dbReference>
<dbReference type="RefSeq" id="WP_250429128.1">
    <property type="nucleotide sequence ID" value="NZ_JALPRR010000002.1"/>
</dbReference>
<evidence type="ECO:0000256" key="1">
    <source>
        <dbReference type="SAM" id="MobiDB-lite"/>
    </source>
</evidence>
<feature type="compositionally biased region" description="Polar residues" evidence="1">
    <location>
        <begin position="141"/>
        <end position="159"/>
    </location>
</feature>
<keyword evidence="3" id="KW-1185">Reference proteome</keyword>
<reference evidence="3" key="1">
    <citation type="journal article" date="2019" name="Int. J. Syst. Evol. Microbiol.">
        <title>The Global Catalogue of Microorganisms (GCM) 10K type strain sequencing project: providing services to taxonomists for standard genome sequencing and annotation.</title>
        <authorList>
            <consortium name="The Broad Institute Genomics Platform"/>
            <consortium name="The Broad Institute Genome Sequencing Center for Infectious Disease"/>
            <person name="Wu L."/>
            <person name="Ma J."/>
        </authorList>
    </citation>
    <scope>NUCLEOTIDE SEQUENCE [LARGE SCALE GENOMIC DNA]</scope>
    <source>
        <strain evidence="3">CGMCC 4.1782</strain>
    </source>
</reference>
<evidence type="ECO:0000313" key="3">
    <source>
        <dbReference type="Proteomes" id="UP001597374"/>
    </source>
</evidence>
<evidence type="ECO:0008006" key="4">
    <source>
        <dbReference type="Google" id="ProtNLM"/>
    </source>
</evidence>
<dbReference type="Proteomes" id="UP001597374">
    <property type="component" value="Unassembled WGS sequence"/>
</dbReference>
<accession>A0ABW5CTS5</accession>